<name>A0ABM8WRB0_9BURK</name>
<gene>
    <name evidence="1" type="ORF">LMG23994_01754</name>
</gene>
<dbReference type="EMBL" id="CAJZAF010000007">
    <property type="protein sequence ID" value="CAG9169969.1"/>
    <property type="molecule type" value="Genomic_DNA"/>
</dbReference>
<evidence type="ECO:0000313" key="2">
    <source>
        <dbReference type="Proteomes" id="UP000701702"/>
    </source>
</evidence>
<evidence type="ECO:0000313" key="1">
    <source>
        <dbReference type="EMBL" id="CAG9169969.1"/>
    </source>
</evidence>
<comment type="caution">
    <text evidence="1">The sequence shown here is derived from an EMBL/GenBank/DDBJ whole genome shotgun (WGS) entry which is preliminary data.</text>
</comment>
<organism evidence="1 2">
    <name type="scientific">Cupriavidus pinatubonensis</name>
    <dbReference type="NCBI Taxonomy" id="248026"/>
    <lineage>
        <taxon>Bacteria</taxon>
        <taxon>Pseudomonadati</taxon>
        <taxon>Pseudomonadota</taxon>
        <taxon>Betaproteobacteria</taxon>
        <taxon>Burkholderiales</taxon>
        <taxon>Burkholderiaceae</taxon>
        <taxon>Cupriavidus</taxon>
    </lineage>
</organism>
<dbReference type="Proteomes" id="UP000701702">
    <property type="component" value="Unassembled WGS sequence"/>
</dbReference>
<proteinExistence type="predicted"/>
<keyword evidence="2" id="KW-1185">Reference proteome</keyword>
<protein>
    <submittedName>
        <fullName evidence="1">Uncharacterized protein</fullName>
    </submittedName>
</protein>
<accession>A0ABM8WRB0</accession>
<reference evidence="1 2" key="1">
    <citation type="submission" date="2021-08" db="EMBL/GenBank/DDBJ databases">
        <authorList>
            <person name="Peeters C."/>
        </authorList>
    </citation>
    <scope>NUCLEOTIDE SEQUENCE [LARGE SCALE GENOMIC DNA]</scope>
    <source>
        <strain evidence="1 2">LMG 23994</strain>
    </source>
</reference>
<dbReference type="RefSeq" id="WP_224001385.1">
    <property type="nucleotide sequence ID" value="NZ_CAJZAF010000007.1"/>
</dbReference>
<sequence length="224" mass="25323">MKNDHLVIDALRNIASLPNSFDREVLDRMQDNIANDVMKLYRGDLVGMLEQQKNEGVTAIVAEQQRKAFFVGKLNTEYQRRAGHGSFSLPMYLEAAENHYRMEIRRLLQQTQDCIAQGRSQATIHMATSVRELRIVDPGVNDLANRVARNLNSINDALEKLSRIRVHAAERATADLKNEMHHGFLELRNDSFGVSMLNEVQMLAGAQRGDARFEDEAAPSAKPH</sequence>